<sequence length="262" mass="29628">MQMYLNFIKIMMLVLMIISEERLRKNAELFVRSYVDKKHVSTLIGNFAAVAEIVTDHKLPVPVKRSKRQLAETSISAEAEIKAYSTILTTSAIVASMITFVCLIIMLHIFIYMRWGITRQLILLNAKVCALESRLGTRQLSEELQRKLCEEIGVTYGTIQNERQKFAQEVVNDERKMAEDVVKAENEPQYETMCGIGDEVFTTKKGKKNGSKPGATIEKIIAPTIGGMVEETDPQYQTLVGLHNEKIFPEKKGNLNNIVQTI</sequence>
<dbReference type="EnsemblMetazoa" id="OVOC6809.1">
    <property type="protein sequence ID" value="OVOC6809.1"/>
    <property type="gene ID" value="WBGene00243618"/>
</dbReference>
<dbReference type="InterPro" id="IPR004296">
    <property type="entry name" value="DUF236"/>
</dbReference>
<organism evidence="3 4">
    <name type="scientific">Onchocerca volvulus</name>
    <dbReference type="NCBI Taxonomy" id="6282"/>
    <lineage>
        <taxon>Eukaryota</taxon>
        <taxon>Metazoa</taxon>
        <taxon>Ecdysozoa</taxon>
        <taxon>Nematoda</taxon>
        <taxon>Chromadorea</taxon>
        <taxon>Rhabditida</taxon>
        <taxon>Spirurina</taxon>
        <taxon>Spiruromorpha</taxon>
        <taxon>Filarioidea</taxon>
        <taxon>Onchocercidae</taxon>
        <taxon>Onchocerca</taxon>
    </lineage>
</organism>
<keyword evidence="1" id="KW-0472">Membrane</keyword>
<reference evidence="4" key="1">
    <citation type="submission" date="2013-10" db="EMBL/GenBank/DDBJ databases">
        <title>Genome sequencing of Onchocerca volvulus.</title>
        <authorList>
            <person name="Cotton J."/>
            <person name="Tsai J."/>
            <person name="Stanley E."/>
            <person name="Tracey A."/>
            <person name="Holroyd N."/>
            <person name="Lustigman S."/>
            <person name="Berriman M."/>
        </authorList>
    </citation>
    <scope>NUCLEOTIDE SEQUENCE</scope>
</reference>
<evidence type="ECO:0000313" key="4">
    <source>
        <dbReference type="Proteomes" id="UP000024404"/>
    </source>
</evidence>
<accession>A0A8R1TXY6</accession>
<feature type="signal peptide" evidence="2">
    <location>
        <begin position="1"/>
        <end position="19"/>
    </location>
</feature>
<keyword evidence="1" id="KW-0812">Transmembrane</keyword>
<proteinExistence type="predicted"/>
<keyword evidence="1" id="KW-1133">Transmembrane helix</keyword>
<evidence type="ECO:0000313" key="3">
    <source>
        <dbReference type="EnsemblMetazoa" id="OVOC6809.1"/>
    </source>
</evidence>
<feature type="transmembrane region" description="Helical" evidence="1">
    <location>
        <begin position="92"/>
        <end position="115"/>
    </location>
</feature>
<dbReference type="Proteomes" id="UP000024404">
    <property type="component" value="Unassembled WGS sequence"/>
</dbReference>
<evidence type="ECO:0000256" key="1">
    <source>
        <dbReference type="SAM" id="Phobius"/>
    </source>
</evidence>
<feature type="chain" id="PRO_5046294668" evidence="2">
    <location>
        <begin position="20"/>
        <end position="262"/>
    </location>
</feature>
<protein>
    <submittedName>
        <fullName evidence="3">Uncharacterized protein</fullName>
    </submittedName>
</protein>
<dbReference type="Pfam" id="PF03057">
    <property type="entry name" value="DUF236"/>
    <property type="match status" value="1"/>
</dbReference>
<keyword evidence="2" id="KW-0732">Signal</keyword>
<reference evidence="3" key="2">
    <citation type="submission" date="2022-06" db="UniProtKB">
        <authorList>
            <consortium name="EnsemblMetazoa"/>
        </authorList>
    </citation>
    <scope>IDENTIFICATION</scope>
</reference>
<evidence type="ECO:0000256" key="2">
    <source>
        <dbReference type="SAM" id="SignalP"/>
    </source>
</evidence>
<dbReference type="AlphaFoldDB" id="A0A8R1TXY6"/>
<dbReference type="EMBL" id="CMVM020000181">
    <property type="status" value="NOT_ANNOTATED_CDS"/>
    <property type="molecule type" value="Genomic_DNA"/>
</dbReference>
<keyword evidence="4" id="KW-1185">Reference proteome</keyword>
<name>A0A8R1TXY6_ONCVO</name>
<dbReference type="OMA" id="IIMLHIF"/>